<protein>
    <recommendedName>
        <fullName evidence="1">DUF5614 domain-containing protein</fullName>
    </recommendedName>
</protein>
<sequence>TNFSPTEITEVKEEHIDSGNMSTSDNIQPGVKDYIKFQESLKLRCLKLKEVSGVSKLERKINAEMKFLMSLQMQDEVTQKSHLKSSNLGHFSSLVHAAEQLPGVVQVLQPFVMPTRTDSLVVDVVMSGGHAWVKVIARKAQALHLVWAGQGQFG</sequence>
<proteinExistence type="predicted"/>
<name>A0A0B6ZCP4_9EUPU</name>
<dbReference type="InterPro" id="IPR041076">
    <property type="entry name" value="DUF5614"/>
</dbReference>
<evidence type="ECO:0000313" key="2">
    <source>
        <dbReference type="EMBL" id="CEK65475.1"/>
    </source>
</evidence>
<dbReference type="EMBL" id="HACG01018610">
    <property type="protein sequence ID" value="CEK65475.1"/>
    <property type="molecule type" value="Transcribed_RNA"/>
</dbReference>
<reference evidence="2" key="1">
    <citation type="submission" date="2014-12" db="EMBL/GenBank/DDBJ databases">
        <title>Insight into the proteome of Arion vulgaris.</title>
        <authorList>
            <person name="Aradska J."/>
            <person name="Bulat T."/>
            <person name="Smidak R."/>
            <person name="Sarate P."/>
            <person name="Gangsoo J."/>
            <person name="Sialana F."/>
            <person name="Bilban M."/>
            <person name="Lubec G."/>
        </authorList>
    </citation>
    <scope>NUCLEOTIDE SEQUENCE</scope>
    <source>
        <tissue evidence="2">Skin</tissue>
    </source>
</reference>
<dbReference type="Pfam" id="PF18474">
    <property type="entry name" value="DUF5614"/>
    <property type="match status" value="1"/>
</dbReference>
<feature type="non-terminal residue" evidence="2">
    <location>
        <position position="154"/>
    </location>
</feature>
<gene>
    <name evidence="2" type="primary">ORF55147</name>
</gene>
<accession>A0A0B6ZCP4</accession>
<dbReference type="PANTHER" id="PTHR13379:SF0">
    <property type="entry name" value="UPF0415 PROTEIN C7ORF25"/>
    <property type="match status" value="1"/>
</dbReference>
<feature type="domain" description="DUF5614" evidence="1">
    <location>
        <begin position="32"/>
        <end position="154"/>
    </location>
</feature>
<dbReference type="AlphaFoldDB" id="A0A0B6ZCP4"/>
<feature type="non-terminal residue" evidence="2">
    <location>
        <position position="1"/>
    </location>
</feature>
<organism evidence="2">
    <name type="scientific">Arion vulgaris</name>
    <dbReference type="NCBI Taxonomy" id="1028688"/>
    <lineage>
        <taxon>Eukaryota</taxon>
        <taxon>Metazoa</taxon>
        <taxon>Spiralia</taxon>
        <taxon>Lophotrochozoa</taxon>
        <taxon>Mollusca</taxon>
        <taxon>Gastropoda</taxon>
        <taxon>Heterobranchia</taxon>
        <taxon>Euthyneura</taxon>
        <taxon>Panpulmonata</taxon>
        <taxon>Eupulmonata</taxon>
        <taxon>Stylommatophora</taxon>
        <taxon>Helicina</taxon>
        <taxon>Arionoidea</taxon>
        <taxon>Arionidae</taxon>
        <taxon>Arion</taxon>
    </lineage>
</organism>
<dbReference type="PANTHER" id="PTHR13379">
    <property type="entry name" value="UNCHARACTERIZED DUF1308"/>
    <property type="match status" value="1"/>
</dbReference>
<evidence type="ECO:0000259" key="1">
    <source>
        <dbReference type="Pfam" id="PF18474"/>
    </source>
</evidence>